<keyword evidence="1" id="KW-0812">Transmembrane</keyword>
<reference evidence="2" key="2">
    <citation type="journal article" date="2015" name="Fish Shellfish Immunol.">
        <title>Early steps in the European eel (Anguilla anguilla)-Vibrio vulnificus interaction in the gills: Role of the RtxA13 toxin.</title>
        <authorList>
            <person name="Callol A."/>
            <person name="Pajuelo D."/>
            <person name="Ebbesson L."/>
            <person name="Teles M."/>
            <person name="MacKenzie S."/>
            <person name="Amaro C."/>
        </authorList>
    </citation>
    <scope>NUCLEOTIDE SEQUENCE</scope>
</reference>
<organism evidence="2">
    <name type="scientific">Anguilla anguilla</name>
    <name type="common">European freshwater eel</name>
    <name type="synonym">Muraena anguilla</name>
    <dbReference type="NCBI Taxonomy" id="7936"/>
    <lineage>
        <taxon>Eukaryota</taxon>
        <taxon>Metazoa</taxon>
        <taxon>Chordata</taxon>
        <taxon>Craniata</taxon>
        <taxon>Vertebrata</taxon>
        <taxon>Euteleostomi</taxon>
        <taxon>Actinopterygii</taxon>
        <taxon>Neopterygii</taxon>
        <taxon>Teleostei</taxon>
        <taxon>Anguilliformes</taxon>
        <taxon>Anguillidae</taxon>
        <taxon>Anguilla</taxon>
    </lineage>
</organism>
<dbReference type="EMBL" id="GBXM01070948">
    <property type="protein sequence ID" value="JAH37629.1"/>
    <property type="molecule type" value="Transcribed_RNA"/>
</dbReference>
<protein>
    <submittedName>
        <fullName evidence="2">Uncharacterized protein</fullName>
    </submittedName>
</protein>
<evidence type="ECO:0000313" key="2">
    <source>
        <dbReference type="EMBL" id="JAH37629.1"/>
    </source>
</evidence>
<sequence>MTLQERAKLLQYSTNSPFHTRVSMSHINLLSLYRLLMTVLIAVCYQTNFRRLIWYLLITHKQQ</sequence>
<accession>A0A0E9S872</accession>
<keyword evidence="1" id="KW-0472">Membrane</keyword>
<proteinExistence type="predicted"/>
<evidence type="ECO:0000256" key="1">
    <source>
        <dbReference type="SAM" id="Phobius"/>
    </source>
</evidence>
<name>A0A0E9S872_ANGAN</name>
<feature type="transmembrane region" description="Helical" evidence="1">
    <location>
        <begin position="27"/>
        <end position="45"/>
    </location>
</feature>
<reference evidence="2" key="1">
    <citation type="submission" date="2014-11" db="EMBL/GenBank/DDBJ databases">
        <authorList>
            <person name="Amaro Gonzalez C."/>
        </authorList>
    </citation>
    <scope>NUCLEOTIDE SEQUENCE</scope>
</reference>
<dbReference type="AlphaFoldDB" id="A0A0E9S872"/>
<keyword evidence="1" id="KW-1133">Transmembrane helix</keyword>